<feature type="compositionally biased region" description="Polar residues" evidence="2">
    <location>
        <begin position="189"/>
        <end position="203"/>
    </location>
</feature>
<evidence type="ECO:0000256" key="3">
    <source>
        <dbReference type="SAM" id="SignalP"/>
    </source>
</evidence>
<accession>G0RLS5</accession>
<evidence type="ECO:0000313" key="6">
    <source>
        <dbReference type="Proteomes" id="UP000008984"/>
    </source>
</evidence>
<reference evidence="5 6" key="1">
    <citation type="journal article" date="2008" name="Nat. Biotechnol.">
        <title>Genome sequencing and analysis of the biomass-degrading fungus Trichoderma reesei (syn. Hypocrea jecorina).</title>
        <authorList>
            <person name="Martinez D."/>
            <person name="Berka R.M."/>
            <person name="Henrissat B."/>
            <person name="Saloheimo M."/>
            <person name="Arvas M."/>
            <person name="Baker S.E."/>
            <person name="Chapman J."/>
            <person name="Chertkov O."/>
            <person name="Coutinho P.M."/>
            <person name="Cullen D."/>
            <person name="Danchin E.G."/>
            <person name="Grigoriev I.V."/>
            <person name="Harris P."/>
            <person name="Jackson M."/>
            <person name="Kubicek C.P."/>
            <person name="Han C.S."/>
            <person name="Ho I."/>
            <person name="Larrondo L.F."/>
            <person name="de Leon A.L."/>
            <person name="Magnuson J.K."/>
            <person name="Merino S."/>
            <person name="Misra M."/>
            <person name="Nelson B."/>
            <person name="Putnam N."/>
            <person name="Robbertse B."/>
            <person name="Salamov A.A."/>
            <person name="Schmoll M."/>
            <person name="Terry A."/>
            <person name="Thayer N."/>
            <person name="Westerholm-Parvinen A."/>
            <person name="Schoch C.L."/>
            <person name="Yao J."/>
            <person name="Barabote R."/>
            <person name="Nelson M.A."/>
            <person name="Detter C."/>
            <person name="Bruce D."/>
            <person name="Kuske C.R."/>
            <person name="Xie G."/>
            <person name="Richardson P."/>
            <person name="Rokhsar D.S."/>
            <person name="Lucas S.M."/>
            <person name="Rubin E.M."/>
            <person name="Dunn-Coleman N."/>
            <person name="Ward M."/>
            <person name="Brettin T.S."/>
        </authorList>
    </citation>
    <scope>NUCLEOTIDE SEQUENCE [LARGE SCALE GENOMIC DNA]</scope>
    <source>
        <strain evidence="5 6">QM6a</strain>
    </source>
</reference>
<dbReference type="eggNOG" id="ENOG502SZS5">
    <property type="taxonomic scope" value="Eukaryota"/>
</dbReference>
<dbReference type="InterPro" id="IPR050797">
    <property type="entry name" value="Carb_Metab_Trans_Reg"/>
</dbReference>
<feature type="compositionally biased region" description="Basic residues" evidence="2">
    <location>
        <begin position="100"/>
        <end position="109"/>
    </location>
</feature>
<organism evidence="6">
    <name type="scientific">Hypocrea jecorina (strain QM6a)</name>
    <name type="common">Trichoderma reesei</name>
    <dbReference type="NCBI Taxonomy" id="431241"/>
    <lineage>
        <taxon>Eukaryota</taxon>
        <taxon>Fungi</taxon>
        <taxon>Dikarya</taxon>
        <taxon>Ascomycota</taxon>
        <taxon>Pezizomycotina</taxon>
        <taxon>Sordariomycetes</taxon>
        <taxon>Hypocreomycetidae</taxon>
        <taxon>Hypocreales</taxon>
        <taxon>Hypocreaceae</taxon>
        <taxon>Trichoderma</taxon>
    </lineage>
</organism>
<keyword evidence="3" id="KW-0732">Signal</keyword>
<sequence>MALFVCLVLSPGRITGGGAGGHNDIDRRPTSIAMFNTFKIDPETNSVQELRRASDPISARSSQHQACNNCHAKKLKCSGDKSGCERCIASQLRCEYTRSPSRRGGRKTSGRSSTDSRGGLEPAGGDSSPGSQSGKSRHRSSRHLHAGTSSSSRARASASREEEYGDALDLFDPTTLGPDDGFDLRSLSLEASDSGYGNSAYYNQQQQQQQQQQHGAGSWQHVASSDPYGNLSGSSYMGTTSSSGQDYDVDYYGNYDEYGQYHGQQNDPRYWGGQQQ</sequence>
<dbReference type="CDD" id="cd00067">
    <property type="entry name" value="GAL4"/>
    <property type="match status" value="1"/>
</dbReference>
<dbReference type="RefSeq" id="XP_006966192.1">
    <property type="nucleotide sequence ID" value="XM_006966130.1"/>
</dbReference>
<feature type="compositionally biased region" description="Basic residues" evidence="2">
    <location>
        <begin position="135"/>
        <end position="145"/>
    </location>
</feature>
<dbReference type="Gene3D" id="4.10.240.10">
    <property type="entry name" value="Zn(2)-C6 fungal-type DNA-binding domain"/>
    <property type="match status" value="1"/>
</dbReference>
<keyword evidence="1" id="KW-0539">Nucleus</keyword>
<feature type="chain" id="PRO_5003408347" evidence="3">
    <location>
        <begin position="20"/>
        <end position="276"/>
    </location>
</feature>
<evidence type="ECO:0000259" key="4">
    <source>
        <dbReference type="PROSITE" id="PS50048"/>
    </source>
</evidence>
<dbReference type="SMART" id="SM00066">
    <property type="entry name" value="GAL4"/>
    <property type="match status" value="1"/>
</dbReference>
<feature type="compositionally biased region" description="Low complexity" evidence="2">
    <location>
        <begin position="204"/>
        <end position="213"/>
    </location>
</feature>
<dbReference type="PANTHER" id="PTHR31668">
    <property type="entry name" value="GLUCOSE TRANSPORT TRANSCRIPTION REGULATOR RGT1-RELATED-RELATED"/>
    <property type="match status" value="1"/>
</dbReference>
<dbReference type="VEuPathDB" id="FungiDB:TRIREDRAFT_108381"/>
<gene>
    <name evidence="5" type="ORF">TRIREDRAFT_108381</name>
</gene>
<dbReference type="EMBL" id="GL985066">
    <property type="protein sequence ID" value="EGR48158.1"/>
    <property type="molecule type" value="Genomic_DNA"/>
</dbReference>
<feature type="signal peptide" evidence="3">
    <location>
        <begin position="1"/>
        <end position="19"/>
    </location>
</feature>
<dbReference type="InterPro" id="IPR036864">
    <property type="entry name" value="Zn2-C6_fun-type_DNA-bd_sf"/>
</dbReference>
<feature type="region of interest" description="Disordered" evidence="2">
    <location>
        <begin position="98"/>
        <end position="276"/>
    </location>
</feature>
<evidence type="ECO:0000256" key="2">
    <source>
        <dbReference type="SAM" id="MobiDB-lite"/>
    </source>
</evidence>
<dbReference type="Proteomes" id="UP000008984">
    <property type="component" value="Unassembled WGS sequence"/>
</dbReference>
<dbReference type="PROSITE" id="PS00463">
    <property type="entry name" value="ZN2_CY6_FUNGAL_1"/>
    <property type="match status" value="1"/>
</dbReference>
<evidence type="ECO:0000313" key="5">
    <source>
        <dbReference type="EMBL" id="EGR48158.1"/>
    </source>
</evidence>
<dbReference type="AlphaFoldDB" id="G0RLS5"/>
<feature type="compositionally biased region" description="Low complexity" evidence="2">
    <location>
        <begin position="232"/>
        <end position="244"/>
    </location>
</feature>
<dbReference type="GO" id="GO:0008270">
    <property type="term" value="F:zinc ion binding"/>
    <property type="evidence" value="ECO:0007669"/>
    <property type="project" value="InterPro"/>
</dbReference>
<name>G0RLS5_HYPJQ</name>
<feature type="compositionally biased region" description="Polar residues" evidence="2">
    <location>
        <begin position="262"/>
        <end position="276"/>
    </location>
</feature>
<proteinExistence type="predicted"/>
<dbReference type="InterPro" id="IPR001138">
    <property type="entry name" value="Zn2Cys6_DnaBD"/>
</dbReference>
<dbReference type="GeneID" id="18481656"/>
<dbReference type="PROSITE" id="PS50048">
    <property type="entry name" value="ZN2_CY6_FUNGAL_2"/>
    <property type="match status" value="1"/>
</dbReference>
<feature type="domain" description="Zn(2)-C6 fungal-type" evidence="4">
    <location>
        <begin position="66"/>
        <end position="96"/>
    </location>
</feature>
<dbReference type="Pfam" id="PF00172">
    <property type="entry name" value="Zn_clus"/>
    <property type="match status" value="1"/>
</dbReference>
<protein>
    <submittedName>
        <fullName evidence="5">Predicted protein</fullName>
    </submittedName>
</protein>
<dbReference type="GO" id="GO:0000981">
    <property type="term" value="F:DNA-binding transcription factor activity, RNA polymerase II-specific"/>
    <property type="evidence" value="ECO:0007669"/>
    <property type="project" value="InterPro"/>
</dbReference>
<dbReference type="OrthoDB" id="2328572at2759"/>
<evidence type="ECO:0000256" key="1">
    <source>
        <dbReference type="ARBA" id="ARBA00023242"/>
    </source>
</evidence>
<dbReference type="KEGG" id="tre:TRIREDRAFT_108381"/>
<feature type="compositionally biased region" description="Low complexity" evidence="2">
    <location>
        <begin position="110"/>
        <end position="119"/>
    </location>
</feature>
<keyword evidence="6" id="KW-1185">Reference proteome</keyword>
<dbReference type="STRING" id="431241.G0RLS5"/>
<dbReference type="HOGENOM" id="CLU_103429_0_0_1"/>
<dbReference type="SUPFAM" id="SSF57701">
    <property type="entry name" value="Zn2/Cys6 DNA-binding domain"/>
    <property type="match status" value="1"/>
</dbReference>